<evidence type="ECO:0000313" key="2">
    <source>
        <dbReference type="EMBL" id="SVC78950.1"/>
    </source>
</evidence>
<dbReference type="AlphaFoldDB" id="A0A382Q1S3"/>
<reference evidence="2" key="1">
    <citation type="submission" date="2018-05" db="EMBL/GenBank/DDBJ databases">
        <authorList>
            <person name="Lanie J.A."/>
            <person name="Ng W.-L."/>
            <person name="Kazmierczak K.M."/>
            <person name="Andrzejewski T.M."/>
            <person name="Davidsen T.M."/>
            <person name="Wayne K.J."/>
            <person name="Tettelin H."/>
            <person name="Glass J.I."/>
            <person name="Rusch D."/>
            <person name="Podicherti R."/>
            <person name="Tsui H.-C.T."/>
            <person name="Winkler M.E."/>
        </authorList>
    </citation>
    <scope>NUCLEOTIDE SEQUENCE</scope>
</reference>
<dbReference type="EMBL" id="UINC01111035">
    <property type="protein sequence ID" value="SVC78950.1"/>
    <property type="molecule type" value="Genomic_DNA"/>
</dbReference>
<organism evidence="2">
    <name type="scientific">marine metagenome</name>
    <dbReference type="NCBI Taxonomy" id="408172"/>
    <lineage>
        <taxon>unclassified sequences</taxon>
        <taxon>metagenomes</taxon>
        <taxon>ecological metagenomes</taxon>
    </lineage>
</organism>
<proteinExistence type="predicted"/>
<evidence type="ECO:0000256" key="1">
    <source>
        <dbReference type="SAM" id="MobiDB-lite"/>
    </source>
</evidence>
<sequence>METLVDYWYGKNRDRNLDLHKAKHEVPTQQISPTTKSQKQIEKKPKEKINKMNNNKKIEEWLTTVTESWAENAKEETFSGMNLAQFKVLTRTSLTERERLDTILRDRRAGIARREAADRKTREHIKMVVHAVLADPDHGPNSALYRAMGYITDNERASGLTRKGDASDDPSNA</sequence>
<feature type="region of interest" description="Disordered" evidence="1">
    <location>
        <begin position="24"/>
        <end position="45"/>
    </location>
</feature>
<gene>
    <name evidence="2" type="ORF">METZ01_LOCUS331804</name>
</gene>
<accession>A0A382Q1S3</accession>
<feature type="compositionally biased region" description="Polar residues" evidence="1">
    <location>
        <begin position="27"/>
        <end position="38"/>
    </location>
</feature>
<name>A0A382Q1S3_9ZZZZ</name>
<protein>
    <submittedName>
        <fullName evidence="2">Uncharacterized protein</fullName>
    </submittedName>
</protein>